<dbReference type="PANTHER" id="PTHR46111:SF1">
    <property type="entry name" value="RIBOSOMAL RNA SMALL SUBUNIT METHYLTRANSFERASE I"/>
    <property type="match status" value="1"/>
</dbReference>
<dbReference type="InterPro" id="IPR000878">
    <property type="entry name" value="4pyrrol_Mease"/>
</dbReference>
<keyword evidence="4 6" id="KW-0808">Transferase</keyword>
<sequence length="286" mass="31007">MVDSWSVSDGKIYVAATPIGDAGDATPRLRQMLETADIIAAEDTRRLLNLAGRLEIPITAKVLAFHDHNESERIDELLDAARAGMEVLVVSDAGMPTVSDPGYKLVREAREEDVPVTVIPGASAVLTALAISGIPTDRFSFEGFAPRKDGDRARVFSVLADEMRTMVFFDSPHRVGDTLAIMAEQFGADREAAVCRELTKTYEEVKRGSLDELAEWAAGGLKGEITIVVSGAPYREPSPDDHVDDVLVLADSGMRMKAAAAYISARTGVRKKELYEAALAKRDEDL</sequence>
<dbReference type="SUPFAM" id="SSF53790">
    <property type="entry name" value="Tetrapyrrole methylase"/>
    <property type="match status" value="1"/>
</dbReference>
<dbReference type="InterPro" id="IPR018063">
    <property type="entry name" value="SAM_MeTrfase_RsmI_CS"/>
</dbReference>
<comment type="subcellular location">
    <subcellularLocation>
        <location evidence="6">Cytoplasm</location>
    </subcellularLocation>
</comment>
<dbReference type="Gene3D" id="3.30.950.10">
    <property type="entry name" value="Methyltransferase, Cobalt-precorrin-4 Transmethylase, Domain 2"/>
    <property type="match status" value="1"/>
</dbReference>
<dbReference type="EC" id="2.1.1.198" evidence="6"/>
<comment type="function">
    <text evidence="6">Catalyzes the 2'-O-methylation of the ribose of cytidine 1402 (C1402) in 16S rRNA.</text>
</comment>
<reference evidence="9 10" key="1">
    <citation type="submission" date="2018-12" db="EMBL/GenBank/DDBJ databases">
        <title>Complete genome sequence of Flaviflexus sp. H23T48.</title>
        <authorList>
            <person name="Bae J.-W."/>
            <person name="Lee J.-Y."/>
        </authorList>
    </citation>
    <scope>NUCLEOTIDE SEQUENCE [LARGE SCALE GENOMIC DNA]</scope>
    <source>
        <strain evidence="9 10">H23T48</strain>
    </source>
</reference>
<dbReference type="GO" id="GO:0005737">
    <property type="term" value="C:cytoplasm"/>
    <property type="evidence" value="ECO:0007669"/>
    <property type="project" value="UniProtKB-SubCell"/>
</dbReference>
<feature type="domain" description="Tetrapyrrole methylase" evidence="7">
    <location>
        <begin position="11"/>
        <end position="214"/>
    </location>
</feature>
<dbReference type="CDD" id="cd11648">
    <property type="entry name" value="RsmI"/>
    <property type="match status" value="1"/>
</dbReference>
<dbReference type="Pfam" id="PF00590">
    <property type="entry name" value="TP_methylase"/>
    <property type="match status" value="1"/>
</dbReference>
<dbReference type="InterPro" id="IPR008189">
    <property type="entry name" value="rRNA_ssu_MeTfrase_I"/>
</dbReference>
<dbReference type="PANTHER" id="PTHR46111">
    <property type="entry name" value="RIBOSOMAL RNA SMALL SUBUNIT METHYLTRANSFERASE I"/>
    <property type="match status" value="1"/>
</dbReference>
<comment type="similarity">
    <text evidence="6">Belongs to the methyltransferase superfamily. RsmI family.</text>
</comment>
<feature type="domain" description="RsmI HTH" evidence="8">
    <location>
        <begin position="239"/>
        <end position="281"/>
    </location>
</feature>
<name>A0A3S9Q029_9ACTO</name>
<evidence type="ECO:0000259" key="8">
    <source>
        <dbReference type="Pfam" id="PF23016"/>
    </source>
</evidence>
<evidence type="ECO:0000256" key="6">
    <source>
        <dbReference type="HAMAP-Rule" id="MF_01877"/>
    </source>
</evidence>
<protein>
    <recommendedName>
        <fullName evidence="6">Ribosomal RNA small subunit methyltransferase I</fullName>
        <ecNumber evidence="6">2.1.1.198</ecNumber>
    </recommendedName>
    <alternativeName>
        <fullName evidence="6">16S rRNA 2'-O-ribose C1402 methyltransferase</fullName>
    </alternativeName>
    <alternativeName>
        <fullName evidence="6">rRNA (cytidine-2'-O-)-methyltransferase RsmI</fullName>
    </alternativeName>
</protein>
<dbReference type="Pfam" id="PF23016">
    <property type="entry name" value="RsmI_C"/>
    <property type="match status" value="1"/>
</dbReference>
<dbReference type="Proteomes" id="UP000280344">
    <property type="component" value="Chromosome"/>
</dbReference>
<gene>
    <name evidence="6 9" type="primary">rsmI</name>
    <name evidence="9" type="ORF">EJ997_12130</name>
</gene>
<keyword evidence="1 6" id="KW-0963">Cytoplasm</keyword>
<dbReference type="InterPro" id="IPR014777">
    <property type="entry name" value="4pyrrole_Mease_sub1"/>
</dbReference>
<evidence type="ECO:0000313" key="10">
    <source>
        <dbReference type="Proteomes" id="UP000280344"/>
    </source>
</evidence>
<dbReference type="FunFam" id="3.40.1010.10:FF:000007">
    <property type="entry name" value="Ribosomal RNA small subunit methyltransferase I"/>
    <property type="match status" value="1"/>
</dbReference>
<evidence type="ECO:0000259" key="7">
    <source>
        <dbReference type="Pfam" id="PF00590"/>
    </source>
</evidence>
<organism evidence="9 10">
    <name type="scientific">Flaviflexus ciconiae</name>
    <dbReference type="NCBI Taxonomy" id="2496867"/>
    <lineage>
        <taxon>Bacteria</taxon>
        <taxon>Bacillati</taxon>
        <taxon>Actinomycetota</taxon>
        <taxon>Actinomycetes</taxon>
        <taxon>Actinomycetales</taxon>
        <taxon>Actinomycetaceae</taxon>
        <taxon>Flaviflexus</taxon>
    </lineage>
</organism>
<dbReference type="InterPro" id="IPR014776">
    <property type="entry name" value="4pyrrole_Mease_sub2"/>
</dbReference>
<keyword evidence="3 6" id="KW-0489">Methyltransferase</keyword>
<dbReference type="Gene3D" id="3.40.1010.10">
    <property type="entry name" value="Cobalt-precorrin-4 Transmethylase, Domain 1"/>
    <property type="match status" value="1"/>
</dbReference>
<evidence type="ECO:0000256" key="2">
    <source>
        <dbReference type="ARBA" id="ARBA00022552"/>
    </source>
</evidence>
<evidence type="ECO:0000256" key="3">
    <source>
        <dbReference type="ARBA" id="ARBA00022603"/>
    </source>
</evidence>
<evidence type="ECO:0000256" key="5">
    <source>
        <dbReference type="ARBA" id="ARBA00022691"/>
    </source>
</evidence>
<dbReference type="HAMAP" id="MF_01877">
    <property type="entry name" value="16SrRNA_methyltr_I"/>
    <property type="match status" value="1"/>
</dbReference>
<evidence type="ECO:0000256" key="1">
    <source>
        <dbReference type="ARBA" id="ARBA00022490"/>
    </source>
</evidence>
<comment type="catalytic activity">
    <reaction evidence="6">
        <text>cytidine(1402) in 16S rRNA + S-adenosyl-L-methionine = 2'-O-methylcytidine(1402) in 16S rRNA + S-adenosyl-L-homocysteine + H(+)</text>
        <dbReference type="Rhea" id="RHEA:42924"/>
        <dbReference type="Rhea" id="RHEA-COMP:10285"/>
        <dbReference type="Rhea" id="RHEA-COMP:10286"/>
        <dbReference type="ChEBI" id="CHEBI:15378"/>
        <dbReference type="ChEBI" id="CHEBI:57856"/>
        <dbReference type="ChEBI" id="CHEBI:59789"/>
        <dbReference type="ChEBI" id="CHEBI:74495"/>
        <dbReference type="ChEBI" id="CHEBI:82748"/>
        <dbReference type="EC" id="2.1.1.198"/>
    </reaction>
</comment>
<dbReference type="PROSITE" id="PS01296">
    <property type="entry name" value="RSMI"/>
    <property type="match status" value="1"/>
</dbReference>
<dbReference type="FunFam" id="3.30.950.10:FF:000002">
    <property type="entry name" value="Ribosomal RNA small subunit methyltransferase I"/>
    <property type="match status" value="1"/>
</dbReference>
<dbReference type="PIRSF" id="PIRSF005917">
    <property type="entry name" value="MTase_YraL"/>
    <property type="match status" value="1"/>
</dbReference>
<evidence type="ECO:0000313" key="9">
    <source>
        <dbReference type="EMBL" id="AZQ77975.1"/>
    </source>
</evidence>
<dbReference type="EMBL" id="CP034593">
    <property type="protein sequence ID" value="AZQ77975.1"/>
    <property type="molecule type" value="Genomic_DNA"/>
</dbReference>
<proteinExistence type="inferred from homology"/>
<dbReference type="InterPro" id="IPR035996">
    <property type="entry name" value="4pyrrol_Methylase_sf"/>
</dbReference>
<dbReference type="InterPro" id="IPR053910">
    <property type="entry name" value="RsmI_HTH"/>
</dbReference>
<dbReference type="NCBIfam" id="TIGR00096">
    <property type="entry name" value="16S rRNA (cytidine(1402)-2'-O)-methyltransferase"/>
    <property type="match status" value="1"/>
</dbReference>
<keyword evidence="10" id="KW-1185">Reference proteome</keyword>
<evidence type="ECO:0000256" key="4">
    <source>
        <dbReference type="ARBA" id="ARBA00022679"/>
    </source>
</evidence>
<dbReference type="OrthoDB" id="9809084at2"/>
<dbReference type="GO" id="GO:0070677">
    <property type="term" value="F:rRNA (cytosine-2'-O-)-methyltransferase activity"/>
    <property type="evidence" value="ECO:0007669"/>
    <property type="project" value="UniProtKB-UniRule"/>
</dbReference>
<keyword evidence="2 6" id="KW-0698">rRNA processing</keyword>
<keyword evidence="5 6" id="KW-0949">S-adenosyl-L-methionine</keyword>
<dbReference type="KEGG" id="flh:EJ997_12130"/>
<accession>A0A3S9Q029</accession>
<dbReference type="AlphaFoldDB" id="A0A3S9Q029"/>